<accession>C5LXV4</accession>
<dbReference type="RefSeq" id="XP_002765720.1">
    <property type="nucleotide sequence ID" value="XM_002765674.1"/>
</dbReference>
<feature type="compositionally biased region" description="Basic and acidic residues" evidence="1">
    <location>
        <begin position="75"/>
        <end position="91"/>
    </location>
</feature>
<protein>
    <submittedName>
        <fullName evidence="2">Uncharacterized protein</fullName>
    </submittedName>
</protein>
<keyword evidence="3" id="KW-1185">Reference proteome</keyword>
<dbReference type="AlphaFoldDB" id="C5LXV4"/>
<feature type="non-terminal residue" evidence="2">
    <location>
        <position position="1"/>
    </location>
</feature>
<dbReference type="Proteomes" id="UP000007800">
    <property type="component" value="Unassembled WGS sequence"/>
</dbReference>
<evidence type="ECO:0000313" key="3">
    <source>
        <dbReference type="Proteomes" id="UP000007800"/>
    </source>
</evidence>
<dbReference type="InParanoid" id="C5LXV4"/>
<organism evidence="3">
    <name type="scientific">Perkinsus marinus (strain ATCC 50983 / TXsc)</name>
    <dbReference type="NCBI Taxonomy" id="423536"/>
    <lineage>
        <taxon>Eukaryota</taxon>
        <taxon>Sar</taxon>
        <taxon>Alveolata</taxon>
        <taxon>Perkinsozoa</taxon>
        <taxon>Perkinsea</taxon>
        <taxon>Perkinsida</taxon>
        <taxon>Perkinsidae</taxon>
        <taxon>Perkinsus</taxon>
    </lineage>
</organism>
<name>C5LXV4_PERM5</name>
<gene>
    <name evidence="2" type="ORF">Pmar_PMAR021652</name>
</gene>
<dbReference type="GeneID" id="9040912"/>
<reference evidence="2 3" key="1">
    <citation type="submission" date="2008-07" db="EMBL/GenBank/DDBJ databases">
        <authorList>
            <person name="El-Sayed N."/>
            <person name="Caler E."/>
            <person name="Inman J."/>
            <person name="Amedeo P."/>
            <person name="Hass B."/>
            <person name="Wortman J."/>
        </authorList>
    </citation>
    <scope>NUCLEOTIDE SEQUENCE [LARGE SCALE GENOMIC DNA]</scope>
    <source>
        <strain evidence="3">ATCC 50983 / TXsc</strain>
    </source>
</reference>
<sequence>NQELNALAAQVQEADRYKDRKAELEKKQRDKLTYSLYEIEKEADALLESSEGLLESYEEAKAAVQEAQRQQSAAGEERKAIAEEHDRLQMR</sequence>
<dbReference type="OrthoDB" id="5575062at2759"/>
<dbReference type="EMBL" id="GG686749">
    <property type="protein sequence ID" value="EEQ98437.1"/>
    <property type="molecule type" value="Genomic_DNA"/>
</dbReference>
<evidence type="ECO:0000313" key="2">
    <source>
        <dbReference type="EMBL" id="EEQ98437.1"/>
    </source>
</evidence>
<evidence type="ECO:0000256" key="1">
    <source>
        <dbReference type="SAM" id="MobiDB-lite"/>
    </source>
</evidence>
<feature type="region of interest" description="Disordered" evidence="1">
    <location>
        <begin position="65"/>
        <end position="91"/>
    </location>
</feature>
<proteinExistence type="predicted"/>